<proteinExistence type="predicted"/>
<name>A0ACC1Y2Y3_MELAZ</name>
<accession>A0ACC1Y2Y3</accession>
<organism evidence="1 2">
    <name type="scientific">Melia azedarach</name>
    <name type="common">Chinaberry tree</name>
    <dbReference type="NCBI Taxonomy" id="155640"/>
    <lineage>
        <taxon>Eukaryota</taxon>
        <taxon>Viridiplantae</taxon>
        <taxon>Streptophyta</taxon>
        <taxon>Embryophyta</taxon>
        <taxon>Tracheophyta</taxon>
        <taxon>Spermatophyta</taxon>
        <taxon>Magnoliopsida</taxon>
        <taxon>eudicotyledons</taxon>
        <taxon>Gunneridae</taxon>
        <taxon>Pentapetalae</taxon>
        <taxon>rosids</taxon>
        <taxon>malvids</taxon>
        <taxon>Sapindales</taxon>
        <taxon>Meliaceae</taxon>
        <taxon>Melia</taxon>
    </lineage>
</organism>
<gene>
    <name evidence="1" type="ORF">OWV82_012395</name>
</gene>
<comment type="caution">
    <text evidence="1">The sequence shown here is derived from an EMBL/GenBank/DDBJ whole genome shotgun (WGS) entry which is preliminary data.</text>
</comment>
<keyword evidence="2" id="KW-1185">Reference proteome</keyword>
<sequence>MQHLISSSASYPNIFGFLIPALTGIVGANVQGAAEPLFATHKMHICSFLLATSGYCGALAADVKSRRSGANSSQFWRLVAVNLGSLSSVSLVSTLAECSVGNIILFTAWTCAGVIIFVYKYGKSFMAALRWLCYDILKPFFSTIFNLFQGDNTDTQLQLPPV</sequence>
<dbReference type="Proteomes" id="UP001164539">
    <property type="component" value="Chromosome 6"/>
</dbReference>
<evidence type="ECO:0000313" key="1">
    <source>
        <dbReference type="EMBL" id="KAJ4717533.1"/>
    </source>
</evidence>
<reference evidence="1 2" key="1">
    <citation type="journal article" date="2023" name="Science">
        <title>Complex scaffold remodeling in plant triterpene biosynthesis.</title>
        <authorList>
            <person name="De La Pena R."/>
            <person name="Hodgson H."/>
            <person name="Liu J.C."/>
            <person name="Stephenson M.J."/>
            <person name="Martin A.C."/>
            <person name="Owen C."/>
            <person name="Harkess A."/>
            <person name="Leebens-Mack J."/>
            <person name="Jimenez L.E."/>
            <person name="Osbourn A."/>
            <person name="Sattely E.S."/>
        </authorList>
    </citation>
    <scope>NUCLEOTIDE SEQUENCE [LARGE SCALE GENOMIC DNA]</scope>
    <source>
        <strain evidence="2">cv. JPN11</strain>
        <tissue evidence="1">Leaf</tissue>
    </source>
</reference>
<evidence type="ECO:0000313" key="2">
    <source>
        <dbReference type="Proteomes" id="UP001164539"/>
    </source>
</evidence>
<dbReference type="EMBL" id="CM051399">
    <property type="protein sequence ID" value="KAJ4717533.1"/>
    <property type="molecule type" value="Genomic_DNA"/>
</dbReference>
<protein>
    <submittedName>
        <fullName evidence="1">Uncharacterized protein</fullName>
    </submittedName>
</protein>